<organism evidence="4 8">
    <name type="scientific">Ectopseudomonas oleovorans</name>
    <name type="common">Pseudomonas oleovorans</name>
    <dbReference type="NCBI Taxonomy" id="301"/>
    <lineage>
        <taxon>Bacteria</taxon>
        <taxon>Pseudomonadati</taxon>
        <taxon>Pseudomonadota</taxon>
        <taxon>Gammaproteobacteria</taxon>
        <taxon>Pseudomonadales</taxon>
        <taxon>Pseudomonadaceae</taxon>
        <taxon>Ectopseudomonas</taxon>
    </lineage>
</organism>
<dbReference type="Proteomes" id="UP001159292">
    <property type="component" value="Unassembled WGS sequence"/>
</dbReference>
<dbReference type="EMBL" id="UGUW01000004">
    <property type="protein sequence ID" value="SUD60109.1"/>
    <property type="molecule type" value="Genomic_DNA"/>
</dbReference>
<dbReference type="RefSeq" id="WP_003460260.1">
    <property type="nucleotide sequence ID" value="NZ_CAJQNA010000058.1"/>
</dbReference>
<accession>A0A061CXC9</accession>
<dbReference type="EMBL" id="UGUV01000002">
    <property type="protein sequence ID" value="SUD53514.1"/>
    <property type="molecule type" value="Genomic_DNA"/>
</dbReference>
<dbReference type="AlphaFoldDB" id="A0A061CXC9"/>
<dbReference type="Proteomes" id="UP000244052">
    <property type="component" value="Unassembled WGS sequence"/>
</dbReference>
<dbReference type="EMBL" id="JAOEET010000001">
    <property type="protein sequence ID" value="MDH0565814.1"/>
    <property type="molecule type" value="Genomic_DNA"/>
</dbReference>
<reference evidence="1" key="4">
    <citation type="submission" date="2022-09" db="EMBL/GenBank/DDBJ databases">
        <title>Intensive care unit water sources are persistently colonized with multi-drug resistant bacteria and are the site of extensive horizontal gene transfer of antibiotic resistance genes.</title>
        <authorList>
            <person name="Diorio-Toth L."/>
        </authorList>
    </citation>
    <scope>NUCLEOTIDE SEQUENCE</scope>
    <source>
        <strain evidence="1">GD04000</strain>
    </source>
</reference>
<reference evidence="7 8" key="2">
    <citation type="submission" date="2018-06" db="EMBL/GenBank/DDBJ databases">
        <authorList>
            <consortium name="Pathogen Informatics"/>
            <person name="Doyle S."/>
        </authorList>
    </citation>
    <scope>NUCLEOTIDE SEQUENCE [LARGE SCALE GENOMIC DNA]</scope>
    <source>
        <strain evidence="4 8">NCTC10692</strain>
        <strain evidence="5 7">NCTC10860</strain>
    </source>
</reference>
<evidence type="ECO:0000313" key="6">
    <source>
        <dbReference type="Proteomes" id="UP000244052"/>
    </source>
</evidence>
<reference evidence="2 6" key="1">
    <citation type="submission" date="2018-04" db="EMBL/GenBank/DDBJ databases">
        <title>Pseudomonas sp. nov., isolated from mangrove soil.</title>
        <authorList>
            <person name="Chen C."/>
        </authorList>
    </citation>
    <scope>NUCLEOTIDE SEQUENCE [LARGE SCALE GENOMIC DNA]</scope>
    <source>
        <strain evidence="2 6">JCM 14246</strain>
    </source>
</reference>
<evidence type="ECO:0000313" key="1">
    <source>
        <dbReference type="EMBL" id="MDH0565814.1"/>
    </source>
</evidence>
<evidence type="ECO:0000313" key="9">
    <source>
        <dbReference type="Proteomes" id="UP000272833"/>
    </source>
</evidence>
<dbReference type="Proteomes" id="UP000272833">
    <property type="component" value="Unassembled WGS sequence"/>
</dbReference>
<name>A0A061CXC9_ECTOL</name>
<sequence>MDNLDSRWELDQLSQRADGLTSAGMGLEAIGRLLNESELHADDVNGLQQAVMALGNYVRVTGFELYAQAEKMKGGAK</sequence>
<evidence type="ECO:0000313" key="7">
    <source>
        <dbReference type="Proteomes" id="UP000254084"/>
    </source>
</evidence>
<evidence type="ECO:0000313" key="8">
    <source>
        <dbReference type="Proteomes" id="UP000255303"/>
    </source>
</evidence>
<gene>
    <name evidence="2" type="ORF">DBO86_00155</name>
    <name evidence="3" type="ORF">EGJ44_15520</name>
    <name evidence="1" type="ORF">N7671_00730</name>
    <name evidence="4" type="ORF">NCTC10692_04037</name>
    <name evidence="5" type="ORF">NCTC10860_02437</name>
</gene>
<dbReference type="GeneID" id="300418775"/>
<accession>A0A2T5PT98</accession>
<protein>
    <submittedName>
        <fullName evidence="4">Uncharacterized protein</fullName>
    </submittedName>
</protein>
<proteinExistence type="predicted"/>
<reference evidence="3 9" key="3">
    <citation type="submission" date="2018-10" db="EMBL/GenBank/DDBJ databases">
        <title>Transmission dynamics of multidrug resistant bacteria on intensive care unit surfaces.</title>
        <authorList>
            <person name="D'Souza A.W."/>
            <person name="Potter R.F."/>
            <person name="Wallace M."/>
            <person name="Shupe A."/>
            <person name="Patel S."/>
            <person name="Sun S."/>
            <person name="Gul D."/>
            <person name="Kwon J.H."/>
            <person name="Andleeb S."/>
            <person name="Burnham C.-A.D."/>
            <person name="Dantas G."/>
        </authorList>
    </citation>
    <scope>NUCLEOTIDE SEQUENCE [LARGE SCALE GENOMIC DNA]</scope>
    <source>
        <strain evidence="3 9">PO_271</strain>
    </source>
</reference>
<evidence type="ECO:0000313" key="5">
    <source>
        <dbReference type="EMBL" id="SUD60109.1"/>
    </source>
</evidence>
<keyword evidence="6" id="KW-1185">Reference proteome</keyword>
<evidence type="ECO:0000313" key="3">
    <source>
        <dbReference type="EMBL" id="RRW33135.1"/>
    </source>
</evidence>
<dbReference type="Proteomes" id="UP000255303">
    <property type="component" value="Unassembled WGS sequence"/>
</dbReference>
<dbReference type="EMBL" id="RHRS01000042">
    <property type="protein sequence ID" value="RRW33135.1"/>
    <property type="molecule type" value="Genomic_DNA"/>
</dbReference>
<evidence type="ECO:0000313" key="4">
    <source>
        <dbReference type="EMBL" id="SUD53514.1"/>
    </source>
</evidence>
<evidence type="ECO:0000313" key="2">
    <source>
        <dbReference type="EMBL" id="PTU80958.1"/>
    </source>
</evidence>
<accession>A0A379JYR6</accession>
<dbReference type="Proteomes" id="UP000254084">
    <property type="component" value="Unassembled WGS sequence"/>
</dbReference>
<dbReference type="EMBL" id="QASO01000001">
    <property type="protein sequence ID" value="PTU80958.1"/>
    <property type="molecule type" value="Genomic_DNA"/>
</dbReference>